<dbReference type="InterPro" id="IPR005791">
    <property type="entry name" value="SecD"/>
</dbReference>
<dbReference type="Pfam" id="PF21760">
    <property type="entry name" value="SecD_1st"/>
    <property type="match status" value="1"/>
</dbReference>
<evidence type="ECO:0000256" key="4">
    <source>
        <dbReference type="ARBA" id="ARBA00022692"/>
    </source>
</evidence>
<dbReference type="PANTHER" id="PTHR30081:SF1">
    <property type="entry name" value="PROTEIN TRANSLOCASE SUBUNIT SECD"/>
    <property type="match status" value="1"/>
</dbReference>
<dbReference type="GO" id="GO:0015450">
    <property type="term" value="F:protein-transporting ATPase activity"/>
    <property type="evidence" value="ECO:0007669"/>
    <property type="project" value="InterPro"/>
</dbReference>
<keyword evidence="6 10" id="KW-1133">Transmembrane helix</keyword>
<evidence type="ECO:0000256" key="6">
    <source>
        <dbReference type="ARBA" id="ARBA00022989"/>
    </source>
</evidence>
<feature type="domain" description="SecDF P1 head subdomain" evidence="13">
    <location>
        <begin position="261"/>
        <end position="364"/>
    </location>
</feature>
<feature type="region of interest" description="Disordered" evidence="9">
    <location>
        <begin position="211"/>
        <end position="233"/>
    </location>
</feature>
<feature type="transmembrane region" description="Helical" evidence="10">
    <location>
        <begin position="434"/>
        <end position="460"/>
    </location>
</feature>
<dbReference type="EMBL" id="CAFBON010000164">
    <property type="protein sequence ID" value="CAB4997142.1"/>
    <property type="molecule type" value="Genomic_DNA"/>
</dbReference>
<dbReference type="Pfam" id="PF22599">
    <property type="entry name" value="SecDF_P1_head"/>
    <property type="match status" value="1"/>
</dbReference>
<evidence type="ECO:0000256" key="1">
    <source>
        <dbReference type="ARBA" id="ARBA00004651"/>
    </source>
</evidence>
<feature type="transmembrane region" description="Helical" evidence="10">
    <location>
        <begin position="512"/>
        <end position="532"/>
    </location>
</feature>
<evidence type="ECO:0000256" key="5">
    <source>
        <dbReference type="ARBA" id="ARBA00022927"/>
    </source>
</evidence>
<dbReference type="Gene3D" id="3.30.1360.200">
    <property type="match status" value="1"/>
</dbReference>
<accession>A0A6J6XUR0</accession>
<name>A0A6J6XUR0_9ZZZZ</name>
<dbReference type="Gene3D" id="1.20.1640.10">
    <property type="entry name" value="Multidrug efflux transporter AcrB transmembrane domain"/>
    <property type="match status" value="1"/>
</dbReference>
<evidence type="ECO:0000256" key="7">
    <source>
        <dbReference type="ARBA" id="ARBA00023010"/>
    </source>
</evidence>
<dbReference type="AlphaFoldDB" id="A0A6J6XUR0"/>
<feature type="compositionally biased region" description="Low complexity" evidence="9">
    <location>
        <begin position="147"/>
        <end position="174"/>
    </location>
</feature>
<dbReference type="NCBIfam" id="TIGR01129">
    <property type="entry name" value="secD"/>
    <property type="match status" value="1"/>
</dbReference>
<dbReference type="SUPFAM" id="SSF82866">
    <property type="entry name" value="Multidrug efflux transporter AcrB transmembrane domain"/>
    <property type="match status" value="1"/>
</dbReference>
<sequence>MKRRLLISLLGIVVISLVGLITNLSLGNKPLLGLDLQGGASVTLRPAYGTPDPTAFDEVVKLYRERINSLNIGEAEVIRQGNTIVVNLPGVKDQDRALRLIGTTGKVTFRQVLARQGGFSGLAVPLTGTSGPLVTVPVTTVAAGVTATTDPSAPTTAAPTTAAPTTAPSSSESANGPGRRPAQAATTTEAPATTAVAPTTAATATTAVGATTTTVGGPTTTAAPFDPSLLLTPADQDLPEATVTLPDRDGSVIYSLGPVFAQGEAAVETATAELDRQTGFWQVSLTLKSGATGLGAWNSAALQCFQKASNCADGGMAIVIDHQVISAPVPQQASFDSAQIRITGNFKQAEASNVARVLKYGATPIEMRAEESRTVSATLGKDSLRAGVISGVIGVALVLILMLLYYRRLALVIVGGLCVSGSIVWSMISLFDNFFVLTLAGVTGIIVSIGVTVDSYVVYFERLKDDMKAGRSLRNSAQRGFASAWRTILAADFVSLLGAAVLWYLSVGSVRGFALFLGLSTLCDMVVAWFFTRPAVILLSRRKSFQKGKVFGIAAVADTASAGGAR</sequence>
<feature type="domain" description="Protein translocase subunit SecDF P1" evidence="12">
    <location>
        <begin position="59"/>
        <end position="112"/>
    </location>
</feature>
<feature type="region of interest" description="Disordered" evidence="9">
    <location>
        <begin position="147"/>
        <end position="199"/>
    </location>
</feature>
<evidence type="ECO:0000259" key="12">
    <source>
        <dbReference type="Pfam" id="PF21760"/>
    </source>
</evidence>
<dbReference type="Gene3D" id="3.30.70.3220">
    <property type="match status" value="1"/>
</dbReference>
<keyword evidence="5" id="KW-0653">Protein transport</keyword>
<reference evidence="14" key="1">
    <citation type="submission" date="2020-05" db="EMBL/GenBank/DDBJ databases">
        <authorList>
            <person name="Chiriac C."/>
            <person name="Salcher M."/>
            <person name="Ghai R."/>
            <person name="Kavagutti S V."/>
        </authorList>
    </citation>
    <scope>NUCLEOTIDE SEQUENCE</scope>
</reference>
<feature type="compositionally biased region" description="Low complexity" evidence="9">
    <location>
        <begin position="211"/>
        <end position="223"/>
    </location>
</feature>
<feature type="compositionally biased region" description="Low complexity" evidence="9">
    <location>
        <begin position="184"/>
        <end position="199"/>
    </location>
</feature>
<proteinExistence type="inferred from homology"/>
<dbReference type="PANTHER" id="PTHR30081">
    <property type="entry name" value="PROTEIN-EXPORT MEMBRANE PROTEIN SEC"/>
    <property type="match status" value="1"/>
</dbReference>
<gene>
    <name evidence="14" type="ORF">UFOPK3001_00940</name>
    <name evidence="15" type="ORF">UFOPK3954_01526</name>
</gene>
<dbReference type="InterPro" id="IPR048634">
    <property type="entry name" value="SecD_SecF_C"/>
</dbReference>
<feature type="transmembrane region" description="Helical" evidence="10">
    <location>
        <begin position="384"/>
        <end position="404"/>
    </location>
</feature>
<evidence type="ECO:0000313" key="14">
    <source>
        <dbReference type="EMBL" id="CAB4800722.1"/>
    </source>
</evidence>
<evidence type="ECO:0000256" key="2">
    <source>
        <dbReference type="ARBA" id="ARBA00022448"/>
    </source>
</evidence>
<organism evidence="14">
    <name type="scientific">freshwater metagenome</name>
    <dbReference type="NCBI Taxonomy" id="449393"/>
    <lineage>
        <taxon>unclassified sequences</taxon>
        <taxon>metagenomes</taxon>
        <taxon>ecological metagenomes</taxon>
    </lineage>
</organism>
<comment type="subcellular location">
    <subcellularLocation>
        <location evidence="1">Cell membrane</location>
        <topology evidence="1">Multi-pass membrane protein</topology>
    </subcellularLocation>
</comment>
<keyword evidence="8 10" id="KW-0472">Membrane</keyword>
<evidence type="ECO:0000256" key="10">
    <source>
        <dbReference type="SAM" id="Phobius"/>
    </source>
</evidence>
<dbReference type="InterPro" id="IPR022813">
    <property type="entry name" value="SecD/SecF_arch_bac"/>
</dbReference>
<dbReference type="InterPro" id="IPR048631">
    <property type="entry name" value="SecD_1st"/>
</dbReference>
<dbReference type="NCBIfam" id="TIGR00916">
    <property type="entry name" value="2A0604s01"/>
    <property type="match status" value="1"/>
</dbReference>
<dbReference type="GO" id="GO:0005886">
    <property type="term" value="C:plasma membrane"/>
    <property type="evidence" value="ECO:0007669"/>
    <property type="project" value="UniProtKB-SubCell"/>
</dbReference>
<keyword evidence="4 10" id="KW-0812">Transmembrane</keyword>
<keyword evidence="2" id="KW-0813">Transport</keyword>
<evidence type="ECO:0000256" key="9">
    <source>
        <dbReference type="SAM" id="MobiDB-lite"/>
    </source>
</evidence>
<evidence type="ECO:0000256" key="8">
    <source>
        <dbReference type="ARBA" id="ARBA00023136"/>
    </source>
</evidence>
<evidence type="ECO:0000259" key="11">
    <source>
        <dbReference type="Pfam" id="PF02355"/>
    </source>
</evidence>
<evidence type="ECO:0000259" key="13">
    <source>
        <dbReference type="Pfam" id="PF22599"/>
    </source>
</evidence>
<keyword evidence="3" id="KW-1003">Cell membrane</keyword>
<feature type="transmembrane region" description="Helical" evidence="10">
    <location>
        <begin position="481"/>
        <end position="506"/>
    </location>
</feature>
<evidence type="ECO:0000256" key="3">
    <source>
        <dbReference type="ARBA" id="ARBA00022475"/>
    </source>
</evidence>
<dbReference type="HAMAP" id="MF_01463_B">
    <property type="entry name" value="SecD_B"/>
    <property type="match status" value="1"/>
</dbReference>
<dbReference type="EMBL" id="CAFAAJ010000049">
    <property type="protein sequence ID" value="CAB4800722.1"/>
    <property type="molecule type" value="Genomic_DNA"/>
</dbReference>
<protein>
    <submittedName>
        <fullName evidence="14">Unannotated protein</fullName>
    </submittedName>
</protein>
<dbReference type="InterPro" id="IPR054384">
    <property type="entry name" value="SecDF_P1_head"/>
</dbReference>
<feature type="transmembrane region" description="Helical" evidence="10">
    <location>
        <begin position="409"/>
        <end position="428"/>
    </location>
</feature>
<dbReference type="Pfam" id="PF02355">
    <property type="entry name" value="SecD_SecF_C"/>
    <property type="match status" value="1"/>
</dbReference>
<dbReference type="GO" id="GO:0006886">
    <property type="term" value="P:intracellular protein transport"/>
    <property type="evidence" value="ECO:0007669"/>
    <property type="project" value="InterPro"/>
</dbReference>
<dbReference type="InterPro" id="IPR055344">
    <property type="entry name" value="SecD_SecF_C_bact"/>
</dbReference>
<feature type="domain" description="Protein export membrane protein SecD/SecF C-terminal" evidence="11">
    <location>
        <begin position="367"/>
        <end position="540"/>
    </location>
</feature>
<evidence type="ECO:0000313" key="15">
    <source>
        <dbReference type="EMBL" id="CAB4997142.1"/>
    </source>
</evidence>
<keyword evidence="7" id="KW-0811">Translocation</keyword>